<sequence>MGLEKSDTHPLPQSEVLSPQRIEQAARSALRTRVALVGPTGAGKTTFLAALPIAAAKASWTMTGLDGESERFLGEAADLLIGQRAFPRNTKGRPTYRWRMSTEITVPGRRFFGATTRSTRVNLDLTVNHNPGACDAVIYFFDPTRPHHDPNPFTGLGPLPHRVAVCVTKCDDPSVRTRTTGRQPAEVFHDLCQTSAAHSVREAIAHTFKPENTRYYTTSAVGFHDPAESNGHPHAIPRPVNVLEPLLWLQLGQT</sequence>
<dbReference type="SUPFAM" id="SSF52540">
    <property type="entry name" value="P-loop containing nucleoside triphosphate hydrolases"/>
    <property type="match status" value="1"/>
</dbReference>
<accession>A0A495XGA7</accession>
<comment type="caution">
    <text evidence="1">The sequence shown here is derived from an EMBL/GenBank/DDBJ whole genome shotgun (WGS) entry which is preliminary data.</text>
</comment>
<dbReference type="RefSeq" id="WP_121227010.1">
    <property type="nucleotide sequence ID" value="NZ_JBIUBA010000031.1"/>
</dbReference>
<proteinExistence type="predicted"/>
<keyword evidence="2" id="KW-1185">Reference proteome</keyword>
<reference evidence="1 2" key="1">
    <citation type="submission" date="2018-10" db="EMBL/GenBank/DDBJ databases">
        <title>Sequencing the genomes of 1000 actinobacteria strains.</title>
        <authorList>
            <person name="Klenk H.-P."/>
        </authorList>
    </citation>
    <scope>NUCLEOTIDE SEQUENCE [LARGE SCALE GENOMIC DNA]</scope>
    <source>
        <strain evidence="1 2">DSM 43911</strain>
    </source>
</reference>
<dbReference type="InterPro" id="IPR027417">
    <property type="entry name" value="P-loop_NTPase"/>
</dbReference>
<dbReference type="OrthoDB" id="4051290at2"/>
<dbReference type="AlphaFoldDB" id="A0A495XGA7"/>
<protein>
    <submittedName>
        <fullName evidence="1">Uncharacterized protein</fullName>
    </submittedName>
</protein>
<organism evidence="1 2">
    <name type="scientific">Saccharothrix variisporea</name>
    <dbReference type="NCBI Taxonomy" id="543527"/>
    <lineage>
        <taxon>Bacteria</taxon>
        <taxon>Bacillati</taxon>
        <taxon>Actinomycetota</taxon>
        <taxon>Actinomycetes</taxon>
        <taxon>Pseudonocardiales</taxon>
        <taxon>Pseudonocardiaceae</taxon>
        <taxon>Saccharothrix</taxon>
    </lineage>
</organism>
<dbReference type="EMBL" id="RBXR01000001">
    <property type="protein sequence ID" value="RKT73320.1"/>
    <property type="molecule type" value="Genomic_DNA"/>
</dbReference>
<name>A0A495XGA7_9PSEU</name>
<evidence type="ECO:0000313" key="1">
    <source>
        <dbReference type="EMBL" id="RKT73320.1"/>
    </source>
</evidence>
<evidence type="ECO:0000313" key="2">
    <source>
        <dbReference type="Proteomes" id="UP000272729"/>
    </source>
</evidence>
<dbReference type="Proteomes" id="UP000272729">
    <property type="component" value="Unassembled WGS sequence"/>
</dbReference>
<dbReference type="Gene3D" id="3.40.50.300">
    <property type="entry name" value="P-loop containing nucleotide triphosphate hydrolases"/>
    <property type="match status" value="1"/>
</dbReference>
<gene>
    <name evidence="1" type="ORF">DFJ66_6650</name>
</gene>